<keyword evidence="2" id="KW-1185">Reference proteome</keyword>
<evidence type="ECO:0000313" key="2">
    <source>
        <dbReference type="Proteomes" id="UP001163321"/>
    </source>
</evidence>
<protein>
    <submittedName>
        <fullName evidence="1">Uncharacterized protein</fullName>
    </submittedName>
</protein>
<dbReference type="Proteomes" id="UP001163321">
    <property type="component" value="Chromosome 4"/>
</dbReference>
<proteinExistence type="predicted"/>
<sequence>MNRHKLNALLATLCCSSPPSTGRGSKLLVQFVNYNHNTLENYMPLFDICCVDSSRIYDVATSVFNAIMTL</sequence>
<evidence type="ECO:0000313" key="1">
    <source>
        <dbReference type="EMBL" id="KAI9914203.1"/>
    </source>
</evidence>
<accession>A0ACC0W7X0</accession>
<comment type="caution">
    <text evidence="1">The sequence shown here is derived from an EMBL/GenBank/DDBJ whole genome shotgun (WGS) entry which is preliminary data.</text>
</comment>
<name>A0ACC0W7X0_9STRA</name>
<dbReference type="EMBL" id="CM047583">
    <property type="protein sequence ID" value="KAI9914203.1"/>
    <property type="molecule type" value="Genomic_DNA"/>
</dbReference>
<reference evidence="1 2" key="1">
    <citation type="journal article" date="2022" name="bioRxiv">
        <title>The genome of the oomycete Peronosclerospora sorghi, a cosmopolitan pathogen of maize and sorghum, is inflated with dispersed pseudogenes.</title>
        <authorList>
            <person name="Fletcher K."/>
            <person name="Martin F."/>
            <person name="Isakeit T."/>
            <person name="Cavanaugh K."/>
            <person name="Magill C."/>
            <person name="Michelmore R."/>
        </authorList>
    </citation>
    <scope>NUCLEOTIDE SEQUENCE [LARGE SCALE GENOMIC DNA]</scope>
    <source>
        <strain evidence="1">P6</strain>
    </source>
</reference>
<gene>
    <name evidence="1" type="ORF">PsorP6_004884</name>
</gene>
<organism evidence="1 2">
    <name type="scientific">Peronosclerospora sorghi</name>
    <dbReference type="NCBI Taxonomy" id="230839"/>
    <lineage>
        <taxon>Eukaryota</taxon>
        <taxon>Sar</taxon>
        <taxon>Stramenopiles</taxon>
        <taxon>Oomycota</taxon>
        <taxon>Peronosporomycetes</taxon>
        <taxon>Peronosporales</taxon>
        <taxon>Peronosporaceae</taxon>
        <taxon>Peronosclerospora</taxon>
    </lineage>
</organism>